<sequence>MRIFVLLIIFLSAVQIKAQDIAVAINPTLMIELGKNQYVRESAVNNVKDMYEKQNDWYKKAEIKMAQVLLVHEQIYQALYNVNSLFKNAKQLQQISRDLMICKQNTLKAVSLGIKKTPYSVWMKKYFLYDLSLRIDELRKIFSDALNKELLMDAYDREMLLDNVNFKIQMINMSALNIISIIKYNESRAYIYSIPIFGDYIEQDKMIVEQIMQQYDNLYK</sequence>
<proteinExistence type="predicted"/>
<reference evidence="2 3" key="1">
    <citation type="submission" date="2021-03" db="EMBL/GenBank/DDBJ databases">
        <title>Isolation and description of Capnocytophaga bilenii sp. nov., a novel Capnocytophaga species, isolated from a gingivitis subject.</title>
        <authorList>
            <person name="Antezack A."/>
            <person name="Monnet-Corti V."/>
            <person name="La Scola B."/>
        </authorList>
    </citation>
    <scope>NUCLEOTIDE SEQUENCE [LARGE SCALE GENOMIC DNA]</scope>
    <source>
        <strain evidence="2 3">Marseille-Q4570</strain>
    </source>
</reference>
<protein>
    <submittedName>
        <fullName evidence="2">Uncharacterized protein</fullName>
    </submittedName>
</protein>
<accession>A0ABS3PUC1</accession>
<dbReference type="RefSeq" id="WP_208057403.1">
    <property type="nucleotide sequence ID" value="NZ_JAGDYP010000001.1"/>
</dbReference>
<dbReference type="EMBL" id="JAGDYP010000001">
    <property type="protein sequence ID" value="MBO1882911.1"/>
    <property type="molecule type" value="Genomic_DNA"/>
</dbReference>
<feature type="chain" id="PRO_5045638465" evidence="1">
    <location>
        <begin position="19"/>
        <end position="220"/>
    </location>
</feature>
<evidence type="ECO:0000256" key="1">
    <source>
        <dbReference type="SAM" id="SignalP"/>
    </source>
</evidence>
<evidence type="ECO:0000313" key="3">
    <source>
        <dbReference type="Proteomes" id="UP000681610"/>
    </source>
</evidence>
<evidence type="ECO:0000313" key="2">
    <source>
        <dbReference type="EMBL" id="MBO1882911.1"/>
    </source>
</evidence>
<keyword evidence="1" id="KW-0732">Signal</keyword>
<name>A0ABS3PUC1_9FLAO</name>
<feature type="signal peptide" evidence="1">
    <location>
        <begin position="1"/>
        <end position="18"/>
    </location>
</feature>
<keyword evidence="3" id="KW-1185">Reference proteome</keyword>
<gene>
    <name evidence="2" type="ORF">J4N46_00305</name>
</gene>
<organism evidence="2 3">
    <name type="scientific">Capnocytophaga bilenii</name>
    <dbReference type="NCBI Taxonomy" id="2819369"/>
    <lineage>
        <taxon>Bacteria</taxon>
        <taxon>Pseudomonadati</taxon>
        <taxon>Bacteroidota</taxon>
        <taxon>Flavobacteriia</taxon>
        <taxon>Flavobacteriales</taxon>
        <taxon>Flavobacteriaceae</taxon>
        <taxon>Capnocytophaga</taxon>
    </lineage>
</organism>
<comment type="caution">
    <text evidence="2">The sequence shown here is derived from an EMBL/GenBank/DDBJ whole genome shotgun (WGS) entry which is preliminary data.</text>
</comment>
<dbReference type="Proteomes" id="UP000681610">
    <property type="component" value="Unassembled WGS sequence"/>
</dbReference>